<comment type="catalytic activity">
    <reaction evidence="1">
        <text>5-amino-6-(5-phospho-D-ribosylamino)uracil + H2O = 5,6-diaminouracil + D-ribose 5-phosphate</text>
        <dbReference type="Rhea" id="RHEA:55020"/>
        <dbReference type="ChEBI" id="CHEBI:15377"/>
        <dbReference type="ChEBI" id="CHEBI:46252"/>
        <dbReference type="ChEBI" id="CHEBI:58453"/>
        <dbReference type="ChEBI" id="CHEBI:78346"/>
    </reaction>
</comment>
<dbReference type="CDD" id="cd15457">
    <property type="entry name" value="NADAR"/>
    <property type="match status" value="1"/>
</dbReference>
<evidence type="ECO:0000313" key="4">
    <source>
        <dbReference type="EMBL" id="AUG97351.1"/>
    </source>
</evidence>
<organism evidence="4 5">
    <name type="scientific">Pseudomonas glycinae</name>
    <dbReference type="NCBI Taxonomy" id="1785145"/>
    <lineage>
        <taxon>Bacteria</taxon>
        <taxon>Pseudomonadati</taxon>
        <taxon>Pseudomonadota</taxon>
        <taxon>Gammaproteobacteria</taxon>
        <taxon>Pseudomonadales</taxon>
        <taxon>Pseudomonadaceae</taxon>
        <taxon>Pseudomonas</taxon>
    </lineage>
</organism>
<evidence type="ECO:0000256" key="1">
    <source>
        <dbReference type="ARBA" id="ARBA00000022"/>
    </source>
</evidence>
<dbReference type="Pfam" id="PF08719">
    <property type="entry name" value="NADAR"/>
    <property type="match status" value="1"/>
</dbReference>
<protein>
    <submittedName>
        <fullName evidence="4">DUF1768 domain-containing protein</fullName>
    </submittedName>
</protein>
<sequence length="204" mass="23406">MKRKVGIRTYLREECIVFHKTKESFGALSNMSSGFPITINNRHISTSEALYQACRFPFNPSLQELIISQTSPMTAKMRSKPYRNETRADWPMVRVRIMRWCLQAKLIQNFAIFSEILQGTGEKPIVEYSSKDNFWGAIPQGDSTLVGANVLGRLLMDLRLQLQQNLFSADHLPPPEVDNFLFLNSPIKEIYPRISENDSSDLFT</sequence>
<keyword evidence="5" id="KW-1185">Reference proteome</keyword>
<evidence type="ECO:0000259" key="3">
    <source>
        <dbReference type="Pfam" id="PF08719"/>
    </source>
</evidence>
<dbReference type="SUPFAM" id="SSF143990">
    <property type="entry name" value="YbiA-like"/>
    <property type="match status" value="1"/>
</dbReference>
<dbReference type="InterPro" id="IPR037238">
    <property type="entry name" value="YbiA-like_sf"/>
</dbReference>
<dbReference type="Gene3D" id="1.10.357.40">
    <property type="entry name" value="YbiA-like"/>
    <property type="match status" value="1"/>
</dbReference>
<gene>
    <name evidence="4" type="ORF">AWU82_28075</name>
</gene>
<accession>A0ABM6QHC3</accession>
<dbReference type="Proteomes" id="UP000075187">
    <property type="component" value="Chromosome"/>
</dbReference>
<proteinExistence type="predicted"/>
<comment type="catalytic activity">
    <reaction evidence="2">
        <text>2,5-diamino-6-hydroxy-4-(5-phosphoribosylamino)-pyrimidine + H2O = 2,5,6-triamino-4-hydroxypyrimidine + D-ribose 5-phosphate</text>
        <dbReference type="Rhea" id="RHEA:23436"/>
        <dbReference type="ChEBI" id="CHEBI:15377"/>
        <dbReference type="ChEBI" id="CHEBI:58614"/>
        <dbReference type="ChEBI" id="CHEBI:78346"/>
        <dbReference type="ChEBI" id="CHEBI:137796"/>
    </reaction>
</comment>
<name>A0ABM6QHC3_9PSED</name>
<evidence type="ECO:0000256" key="2">
    <source>
        <dbReference type="ARBA" id="ARBA00000751"/>
    </source>
</evidence>
<dbReference type="EMBL" id="CP014205">
    <property type="protein sequence ID" value="AUG97351.1"/>
    <property type="molecule type" value="Genomic_DNA"/>
</dbReference>
<dbReference type="RefSeq" id="WP_084777069.1">
    <property type="nucleotide sequence ID" value="NZ_CP014205.2"/>
</dbReference>
<evidence type="ECO:0000313" key="5">
    <source>
        <dbReference type="Proteomes" id="UP000075187"/>
    </source>
</evidence>
<reference evidence="4" key="1">
    <citation type="submission" date="2017-12" db="EMBL/GenBank/DDBJ databases">
        <title>Pseudomonas sp. MS586 complete sequence.</title>
        <authorList>
            <person name="Lu S."/>
            <person name="Deng P."/>
        </authorList>
    </citation>
    <scope>NUCLEOTIDE SEQUENCE</scope>
    <source>
        <strain evidence="4">MS586</strain>
    </source>
</reference>
<dbReference type="InterPro" id="IPR012816">
    <property type="entry name" value="NADAR"/>
</dbReference>
<feature type="domain" description="NADAR" evidence="3">
    <location>
        <begin position="18"/>
        <end position="162"/>
    </location>
</feature>